<dbReference type="InterPro" id="IPR045865">
    <property type="entry name" value="ACT-like_dom_sf"/>
</dbReference>
<organism evidence="2 3">
    <name type="scientific">Alteriqipengyuania halimionae</name>
    <dbReference type="NCBI Taxonomy" id="1926630"/>
    <lineage>
        <taxon>Bacteria</taxon>
        <taxon>Pseudomonadati</taxon>
        <taxon>Pseudomonadota</taxon>
        <taxon>Alphaproteobacteria</taxon>
        <taxon>Sphingomonadales</taxon>
        <taxon>Erythrobacteraceae</taxon>
        <taxon>Alteriqipengyuania</taxon>
    </lineage>
</organism>
<dbReference type="Proteomes" id="UP000429229">
    <property type="component" value="Unassembled WGS sequence"/>
</dbReference>
<dbReference type="Gene3D" id="3.30.70.260">
    <property type="match status" value="1"/>
</dbReference>
<dbReference type="Pfam" id="PF13710">
    <property type="entry name" value="ACT_5"/>
    <property type="match status" value="1"/>
</dbReference>
<gene>
    <name evidence="2" type="ORF">GRI68_04175</name>
</gene>
<name>A0A6I4U4K3_9SPHN</name>
<evidence type="ECO:0000256" key="1">
    <source>
        <dbReference type="SAM" id="MobiDB-lite"/>
    </source>
</evidence>
<sequence>MAIEHIRIRFETREGMLRRVLGLIEARGFAIRSMQLTSDERHSVATLGLRAIDDSRRIEKLLRLLSRFDGVEPEAIASPTPAPTPTMSEVRHVVAN</sequence>
<protein>
    <recommendedName>
        <fullName evidence="4">Acetolactate synthase 3 regulatory subunit domain protein</fullName>
    </recommendedName>
</protein>
<reference evidence="2 3" key="1">
    <citation type="submission" date="2019-12" db="EMBL/GenBank/DDBJ databases">
        <title>Genomic-based taxomic classification of the family Erythrobacteraceae.</title>
        <authorList>
            <person name="Xu L."/>
        </authorList>
    </citation>
    <scope>NUCLEOTIDE SEQUENCE [LARGE SCALE GENOMIC DNA]</scope>
    <source>
        <strain evidence="2 3">LMG 29519</strain>
    </source>
</reference>
<comment type="caution">
    <text evidence="2">The sequence shown here is derived from an EMBL/GenBank/DDBJ whole genome shotgun (WGS) entry which is preliminary data.</text>
</comment>
<evidence type="ECO:0000313" key="2">
    <source>
        <dbReference type="EMBL" id="MXP09371.1"/>
    </source>
</evidence>
<dbReference type="AlphaFoldDB" id="A0A6I4U4K3"/>
<feature type="region of interest" description="Disordered" evidence="1">
    <location>
        <begin position="74"/>
        <end position="96"/>
    </location>
</feature>
<dbReference type="EMBL" id="WTYR01000001">
    <property type="protein sequence ID" value="MXP09371.1"/>
    <property type="molecule type" value="Genomic_DNA"/>
</dbReference>
<dbReference type="OrthoDB" id="6198158at2"/>
<dbReference type="SUPFAM" id="SSF55021">
    <property type="entry name" value="ACT-like"/>
    <property type="match status" value="1"/>
</dbReference>
<keyword evidence="3" id="KW-1185">Reference proteome</keyword>
<evidence type="ECO:0008006" key="4">
    <source>
        <dbReference type="Google" id="ProtNLM"/>
    </source>
</evidence>
<evidence type="ECO:0000313" key="3">
    <source>
        <dbReference type="Proteomes" id="UP000429229"/>
    </source>
</evidence>
<dbReference type="RefSeq" id="WP_160616070.1">
    <property type="nucleotide sequence ID" value="NZ_WTYR01000001.1"/>
</dbReference>
<accession>A0A6I4U4K3</accession>
<proteinExistence type="predicted"/>